<evidence type="ECO:0000313" key="3">
    <source>
        <dbReference type="Proteomes" id="UP000660680"/>
    </source>
</evidence>
<dbReference type="SUPFAM" id="SSF89155">
    <property type="entry name" value="TorD-like"/>
    <property type="match status" value="1"/>
</dbReference>
<name>A0A918LBF9_9PSEU</name>
<comment type="caution">
    <text evidence="2">The sequence shown here is derived from an EMBL/GenBank/DDBJ whole genome shotgun (WGS) entry which is preliminary data.</text>
</comment>
<dbReference type="PANTHER" id="PTHR34227">
    <property type="entry name" value="CHAPERONE PROTEIN YCDY"/>
    <property type="match status" value="1"/>
</dbReference>
<reference evidence="2" key="1">
    <citation type="journal article" date="2014" name="Int. J. Syst. Evol. Microbiol.">
        <title>Complete genome sequence of Corynebacterium casei LMG S-19264T (=DSM 44701T), isolated from a smear-ripened cheese.</title>
        <authorList>
            <consortium name="US DOE Joint Genome Institute (JGI-PGF)"/>
            <person name="Walter F."/>
            <person name="Albersmeier A."/>
            <person name="Kalinowski J."/>
            <person name="Ruckert C."/>
        </authorList>
    </citation>
    <scope>NUCLEOTIDE SEQUENCE</scope>
    <source>
        <strain evidence="2">JCM 3276</strain>
    </source>
</reference>
<keyword evidence="3" id="KW-1185">Reference proteome</keyword>
<gene>
    <name evidence="2" type="ORF">GCM10010171_22550</name>
</gene>
<evidence type="ECO:0000313" key="2">
    <source>
        <dbReference type="EMBL" id="GGS28887.1"/>
    </source>
</evidence>
<organism evidence="2 3">
    <name type="scientific">Actinokineospora fastidiosa</name>
    <dbReference type="NCBI Taxonomy" id="1816"/>
    <lineage>
        <taxon>Bacteria</taxon>
        <taxon>Bacillati</taxon>
        <taxon>Actinomycetota</taxon>
        <taxon>Actinomycetes</taxon>
        <taxon>Pseudonocardiales</taxon>
        <taxon>Pseudonocardiaceae</taxon>
        <taxon>Actinokineospora</taxon>
    </lineage>
</organism>
<dbReference type="Proteomes" id="UP000660680">
    <property type="component" value="Unassembled WGS sequence"/>
</dbReference>
<dbReference type="EMBL" id="BMRB01000002">
    <property type="protein sequence ID" value="GGS28887.1"/>
    <property type="molecule type" value="Genomic_DNA"/>
</dbReference>
<proteinExistence type="predicted"/>
<dbReference type="RefSeq" id="WP_189210370.1">
    <property type="nucleotide sequence ID" value="NZ_BMRB01000002.1"/>
</dbReference>
<evidence type="ECO:0000256" key="1">
    <source>
        <dbReference type="ARBA" id="ARBA00023186"/>
    </source>
</evidence>
<dbReference type="Pfam" id="PF02613">
    <property type="entry name" value="Nitrate_red_del"/>
    <property type="match status" value="1"/>
</dbReference>
<dbReference type="PANTHER" id="PTHR34227:SF1">
    <property type="entry name" value="DIMETHYL SULFOXIDE REDUCTASE CHAPERONE-RELATED"/>
    <property type="match status" value="1"/>
</dbReference>
<sequence length="206" mass="22501">MSPEHDAAALLRANTAVLRLAARLFAREVDAPLYGRMLATDIRWGTGHPLVDAPDATRDEAVILEDMAAEFCRLFIGPQPVCPPYASAWHGEVKLGGRPAHAVEALMVRHGVRPVIDSRDAVLEPDHISVELALLAHFREAAAADPTRTGERAAVRELLEQHIRPWSDGFLERVADAARMGPYEGIAVLLWNVLDDSTVPTASRLP</sequence>
<reference evidence="2" key="2">
    <citation type="submission" date="2020-09" db="EMBL/GenBank/DDBJ databases">
        <authorList>
            <person name="Sun Q."/>
            <person name="Ohkuma M."/>
        </authorList>
    </citation>
    <scope>NUCLEOTIDE SEQUENCE</scope>
    <source>
        <strain evidence="2">JCM 3276</strain>
    </source>
</reference>
<dbReference type="AlphaFoldDB" id="A0A918LBF9"/>
<dbReference type="InterPro" id="IPR036411">
    <property type="entry name" value="TorD-like_sf"/>
</dbReference>
<keyword evidence="1" id="KW-0143">Chaperone</keyword>
<protein>
    <submittedName>
        <fullName evidence="2">Uncharacterized protein</fullName>
    </submittedName>
</protein>
<dbReference type="InterPro" id="IPR020945">
    <property type="entry name" value="DMSO/NO3_reduct_chaperone"/>
</dbReference>
<dbReference type="InterPro" id="IPR050289">
    <property type="entry name" value="TorD/DmsD_chaperones"/>
</dbReference>
<accession>A0A918LBF9</accession>
<dbReference type="Gene3D" id="1.10.3480.10">
    <property type="entry name" value="TorD-like"/>
    <property type="match status" value="1"/>
</dbReference>